<evidence type="ECO:0000256" key="5">
    <source>
        <dbReference type="ARBA" id="ARBA00022989"/>
    </source>
</evidence>
<organism evidence="7 8">
    <name type="scientific">Luteimonas terrae</name>
    <dbReference type="NCBI Taxonomy" id="1530191"/>
    <lineage>
        <taxon>Bacteria</taxon>
        <taxon>Pseudomonadati</taxon>
        <taxon>Pseudomonadota</taxon>
        <taxon>Gammaproteobacteria</taxon>
        <taxon>Lysobacterales</taxon>
        <taxon>Lysobacteraceae</taxon>
        <taxon>Luteimonas</taxon>
    </lineage>
</organism>
<keyword evidence="8" id="KW-1185">Reference proteome</keyword>
<dbReference type="PANTHER" id="PTHR34584:SF1">
    <property type="entry name" value="NA(+)_H(+) ANTIPORTER SUBUNIT E1"/>
    <property type="match status" value="1"/>
</dbReference>
<comment type="similarity">
    <text evidence="2">Belongs to the CPA3 antiporters (TC 2.A.63) subunit E family.</text>
</comment>
<keyword evidence="5" id="KW-1133">Transmembrane helix</keyword>
<evidence type="ECO:0000313" key="8">
    <source>
        <dbReference type="Proteomes" id="UP001256588"/>
    </source>
</evidence>
<keyword evidence="3" id="KW-1003">Cell membrane</keyword>
<name>A0ABU1Y1G3_9GAMM</name>
<evidence type="ECO:0000256" key="4">
    <source>
        <dbReference type="ARBA" id="ARBA00022692"/>
    </source>
</evidence>
<evidence type="ECO:0000313" key="7">
    <source>
        <dbReference type="EMBL" id="MDR7194196.1"/>
    </source>
</evidence>
<keyword evidence="4" id="KW-0812">Transmembrane</keyword>
<reference evidence="7 8" key="1">
    <citation type="submission" date="2023-07" db="EMBL/GenBank/DDBJ databases">
        <title>Sorghum-associated microbial communities from plants grown in Nebraska, USA.</title>
        <authorList>
            <person name="Schachtman D."/>
        </authorList>
    </citation>
    <scope>NUCLEOTIDE SEQUENCE [LARGE SCALE GENOMIC DNA]</scope>
    <source>
        <strain evidence="7 8">4099</strain>
    </source>
</reference>
<sequence length="162" mass="18075">MKRRMLPSIPQSLTVFAFWLLMAQDVSAGNVILALLLAWLMPLLAARLEREFARLGRLRGGLRLMGVVLRDIVVANVTVARQVLGPESRLKSQFVWVPLDLTNIHGISALASVCTLTPGTVSAELSEDRRYLLLHCLSVDDPDALVMQIKTRYEAPLREIFP</sequence>
<evidence type="ECO:0000256" key="1">
    <source>
        <dbReference type="ARBA" id="ARBA00004651"/>
    </source>
</evidence>
<dbReference type="PIRSF" id="PIRSF019239">
    <property type="entry name" value="MrpE"/>
    <property type="match status" value="1"/>
</dbReference>
<evidence type="ECO:0000256" key="6">
    <source>
        <dbReference type="ARBA" id="ARBA00023136"/>
    </source>
</evidence>
<dbReference type="InterPro" id="IPR002758">
    <property type="entry name" value="Cation_antiport_E"/>
</dbReference>
<comment type="subcellular location">
    <subcellularLocation>
        <location evidence="1">Cell membrane</location>
        <topology evidence="1">Multi-pass membrane protein</topology>
    </subcellularLocation>
</comment>
<proteinExistence type="inferred from homology"/>
<accession>A0ABU1Y1G3</accession>
<dbReference type="RefSeq" id="WP_310237111.1">
    <property type="nucleotide sequence ID" value="NZ_JAVDWO010000013.1"/>
</dbReference>
<dbReference type="NCBIfam" id="NF006518">
    <property type="entry name" value="PRK08965.1-2"/>
    <property type="match status" value="1"/>
</dbReference>
<comment type="caution">
    <text evidence="7">The sequence shown here is derived from an EMBL/GenBank/DDBJ whole genome shotgun (WGS) entry which is preliminary data.</text>
</comment>
<dbReference type="EMBL" id="JAVDWO010000013">
    <property type="protein sequence ID" value="MDR7194196.1"/>
    <property type="molecule type" value="Genomic_DNA"/>
</dbReference>
<protein>
    <submittedName>
        <fullName evidence="7">Multicomponent K+:H+ antiporter subunit E</fullName>
    </submittedName>
</protein>
<evidence type="ECO:0000256" key="2">
    <source>
        <dbReference type="ARBA" id="ARBA00006228"/>
    </source>
</evidence>
<dbReference type="PANTHER" id="PTHR34584">
    <property type="entry name" value="NA(+)/H(+) ANTIPORTER SUBUNIT E1"/>
    <property type="match status" value="1"/>
</dbReference>
<evidence type="ECO:0000256" key="3">
    <source>
        <dbReference type="ARBA" id="ARBA00022475"/>
    </source>
</evidence>
<keyword evidence="6" id="KW-0472">Membrane</keyword>
<gene>
    <name evidence="7" type="ORF">J2W68_002938</name>
</gene>
<dbReference type="Proteomes" id="UP001256588">
    <property type="component" value="Unassembled WGS sequence"/>
</dbReference>
<dbReference type="Pfam" id="PF01899">
    <property type="entry name" value="MNHE"/>
    <property type="match status" value="1"/>
</dbReference>